<dbReference type="PANTHER" id="PTHR37314">
    <property type="entry name" value="SLR0142 PROTEIN"/>
    <property type="match status" value="1"/>
</dbReference>
<feature type="transmembrane region" description="Helical" evidence="1">
    <location>
        <begin position="208"/>
        <end position="228"/>
    </location>
</feature>
<evidence type="ECO:0000256" key="1">
    <source>
        <dbReference type="SAM" id="Phobius"/>
    </source>
</evidence>
<evidence type="ECO:0000313" key="2">
    <source>
        <dbReference type="EMBL" id="SEP63370.1"/>
    </source>
</evidence>
<dbReference type="Proteomes" id="UP000198504">
    <property type="component" value="Unassembled WGS sequence"/>
</dbReference>
<accession>A0A1H8ZG17</accession>
<keyword evidence="3" id="KW-1185">Reference proteome</keyword>
<dbReference type="RefSeq" id="WP_091177294.1">
    <property type="nucleotide sequence ID" value="NZ_FOFA01000001.1"/>
</dbReference>
<keyword evidence="1" id="KW-0812">Transmembrane</keyword>
<dbReference type="EMBL" id="FOFA01000001">
    <property type="protein sequence ID" value="SEP63370.1"/>
    <property type="molecule type" value="Genomic_DNA"/>
</dbReference>
<sequence length="239" mass="24076">MPGSTSRPTLASWTGHPRHGPLPAILLLLTLGTGLVDAISILRLGRVFVANMTGNVVFIGFALAGAPGFSLLGSVVALVTFLLGAAVGGFLIGRFAGHRGRLLRNALLAQLLLFLVALGITPDLADLAVQLAVLGVAAFPLGVQNSVVRHLAVPDMTTTVLTMTLTGIGADLRRGDLATAARRVVAVVSMLVGALVGALLVLGEGVPAALVAVVAVTAAALVAAAAASRGEPDWAVPRA</sequence>
<feature type="transmembrane region" description="Helical" evidence="1">
    <location>
        <begin position="49"/>
        <end position="69"/>
    </location>
</feature>
<feature type="transmembrane region" description="Helical" evidence="1">
    <location>
        <begin position="102"/>
        <end position="121"/>
    </location>
</feature>
<dbReference type="InterPro" id="IPR010699">
    <property type="entry name" value="DUF1275"/>
</dbReference>
<keyword evidence="1" id="KW-0472">Membrane</keyword>
<dbReference type="PANTHER" id="PTHR37314:SF4">
    <property type="entry name" value="UPF0700 TRANSMEMBRANE PROTEIN YOAK"/>
    <property type="match status" value="1"/>
</dbReference>
<feature type="transmembrane region" description="Helical" evidence="1">
    <location>
        <begin position="184"/>
        <end position="202"/>
    </location>
</feature>
<feature type="transmembrane region" description="Helical" evidence="1">
    <location>
        <begin position="75"/>
        <end position="95"/>
    </location>
</feature>
<reference evidence="3" key="1">
    <citation type="submission" date="2016-10" db="EMBL/GenBank/DDBJ databases">
        <authorList>
            <person name="Varghese N."/>
            <person name="Submissions S."/>
        </authorList>
    </citation>
    <scope>NUCLEOTIDE SEQUENCE [LARGE SCALE GENOMIC DNA]</scope>
    <source>
        <strain evidence="3">CGMCC 4.6856</strain>
    </source>
</reference>
<dbReference type="Pfam" id="PF06912">
    <property type="entry name" value="DUF1275"/>
    <property type="match status" value="1"/>
</dbReference>
<dbReference type="OrthoDB" id="4272751at2"/>
<name>A0A1H8ZG17_9ACTN</name>
<proteinExistence type="predicted"/>
<protein>
    <submittedName>
        <fullName evidence="2">Uncharacterized membrane protein YoaK, UPF0700 family</fullName>
    </submittedName>
</protein>
<gene>
    <name evidence="2" type="ORF">SAMN05421756_101230</name>
</gene>
<keyword evidence="1" id="KW-1133">Transmembrane helix</keyword>
<feature type="transmembrane region" description="Helical" evidence="1">
    <location>
        <begin position="20"/>
        <end position="42"/>
    </location>
</feature>
<evidence type="ECO:0000313" key="3">
    <source>
        <dbReference type="Proteomes" id="UP000198504"/>
    </source>
</evidence>
<dbReference type="AlphaFoldDB" id="A0A1H8ZG17"/>
<organism evidence="2 3">
    <name type="scientific">Microlunatus flavus</name>
    <dbReference type="NCBI Taxonomy" id="1036181"/>
    <lineage>
        <taxon>Bacteria</taxon>
        <taxon>Bacillati</taxon>
        <taxon>Actinomycetota</taxon>
        <taxon>Actinomycetes</taxon>
        <taxon>Propionibacteriales</taxon>
        <taxon>Propionibacteriaceae</taxon>
        <taxon>Microlunatus</taxon>
    </lineage>
</organism>
<feature type="transmembrane region" description="Helical" evidence="1">
    <location>
        <begin position="127"/>
        <end position="148"/>
    </location>
</feature>